<dbReference type="AlphaFoldDB" id="A0A0C9UKA9"/>
<dbReference type="Proteomes" id="UP000054279">
    <property type="component" value="Unassembled WGS sequence"/>
</dbReference>
<organism evidence="1 2">
    <name type="scientific">Sphaerobolus stellatus (strain SS14)</name>
    <dbReference type="NCBI Taxonomy" id="990650"/>
    <lineage>
        <taxon>Eukaryota</taxon>
        <taxon>Fungi</taxon>
        <taxon>Dikarya</taxon>
        <taxon>Basidiomycota</taxon>
        <taxon>Agaricomycotina</taxon>
        <taxon>Agaricomycetes</taxon>
        <taxon>Phallomycetidae</taxon>
        <taxon>Geastrales</taxon>
        <taxon>Sphaerobolaceae</taxon>
        <taxon>Sphaerobolus</taxon>
    </lineage>
</organism>
<name>A0A0C9UKA9_SPHS4</name>
<dbReference type="EMBL" id="KN837123">
    <property type="protein sequence ID" value="KIJ43473.1"/>
    <property type="molecule type" value="Genomic_DNA"/>
</dbReference>
<evidence type="ECO:0000313" key="2">
    <source>
        <dbReference type="Proteomes" id="UP000054279"/>
    </source>
</evidence>
<dbReference type="HOGENOM" id="CLU_2062950_0_0_1"/>
<protein>
    <submittedName>
        <fullName evidence="1">Uncharacterized protein</fullName>
    </submittedName>
</protein>
<keyword evidence="2" id="KW-1185">Reference proteome</keyword>
<accession>A0A0C9UKA9</accession>
<evidence type="ECO:0000313" key="1">
    <source>
        <dbReference type="EMBL" id="KIJ43473.1"/>
    </source>
</evidence>
<gene>
    <name evidence="1" type="ORF">M422DRAFT_30904</name>
</gene>
<reference evidence="1 2" key="1">
    <citation type="submission" date="2014-06" db="EMBL/GenBank/DDBJ databases">
        <title>Evolutionary Origins and Diversification of the Mycorrhizal Mutualists.</title>
        <authorList>
            <consortium name="DOE Joint Genome Institute"/>
            <consortium name="Mycorrhizal Genomics Consortium"/>
            <person name="Kohler A."/>
            <person name="Kuo A."/>
            <person name="Nagy L.G."/>
            <person name="Floudas D."/>
            <person name="Copeland A."/>
            <person name="Barry K.W."/>
            <person name="Cichocki N."/>
            <person name="Veneault-Fourrey C."/>
            <person name="LaButti K."/>
            <person name="Lindquist E.A."/>
            <person name="Lipzen A."/>
            <person name="Lundell T."/>
            <person name="Morin E."/>
            <person name="Murat C."/>
            <person name="Riley R."/>
            <person name="Ohm R."/>
            <person name="Sun H."/>
            <person name="Tunlid A."/>
            <person name="Henrissat B."/>
            <person name="Grigoriev I.V."/>
            <person name="Hibbett D.S."/>
            <person name="Martin F."/>
        </authorList>
    </citation>
    <scope>NUCLEOTIDE SEQUENCE [LARGE SCALE GENOMIC DNA]</scope>
    <source>
        <strain evidence="1 2">SS14</strain>
    </source>
</reference>
<sequence length="103" mass="11755">MDTRGFQYEDNSNATLNLPNLLFSFRILKANVNPSRILEQRFSLCLIRRDIISALTSYPHLKSLRYTWHLHPCNIWLNAGHGAIYIMCVQDATSALASADVDM</sequence>
<proteinExistence type="predicted"/>